<feature type="transmembrane region" description="Helical" evidence="6">
    <location>
        <begin position="36"/>
        <end position="55"/>
    </location>
</feature>
<feature type="transmembrane region" description="Helical" evidence="6">
    <location>
        <begin position="67"/>
        <end position="90"/>
    </location>
</feature>
<evidence type="ECO:0000256" key="3">
    <source>
        <dbReference type="ARBA" id="ARBA00022692"/>
    </source>
</evidence>
<evidence type="ECO:0000256" key="1">
    <source>
        <dbReference type="ARBA" id="ARBA00004651"/>
    </source>
</evidence>
<keyword evidence="4 6" id="KW-1133">Transmembrane helix</keyword>
<dbReference type="InterPro" id="IPR011992">
    <property type="entry name" value="EF-hand-dom_pair"/>
</dbReference>
<dbReference type="InterPro" id="IPR050367">
    <property type="entry name" value="APC_superfamily"/>
</dbReference>
<dbReference type="GO" id="GO:0022857">
    <property type="term" value="F:transmembrane transporter activity"/>
    <property type="evidence" value="ECO:0007669"/>
    <property type="project" value="InterPro"/>
</dbReference>
<keyword evidence="3 6" id="KW-0812">Transmembrane</keyword>
<comment type="subcellular location">
    <subcellularLocation>
        <location evidence="1">Cell membrane</location>
        <topology evidence="1">Multi-pass membrane protein</topology>
    </subcellularLocation>
</comment>
<gene>
    <name evidence="8" type="primary">TC.APA</name>
</gene>
<dbReference type="GO" id="GO:0005509">
    <property type="term" value="F:calcium ion binding"/>
    <property type="evidence" value="ECO:0007669"/>
    <property type="project" value="InterPro"/>
</dbReference>
<feature type="transmembrane region" description="Helical" evidence="6">
    <location>
        <begin position="199"/>
        <end position="218"/>
    </location>
</feature>
<evidence type="ECO:0000256" key="2">
    <source>
        <dbReference type="ARBA" id="ARBA00022475"/>
    </source>
</evidence>
<proteinExistence type="predicted"/>
<dbReference type="Gene3D" id="1.10.238.10">
    <property type="entry name" value="EF-hand"/>
    <property type="match status" value="1"/>
</dbReference>
<protein>
    <submittedName>
        <fullName evidence="8">Basic amino acid/polyamine antiporter, APA family (TC.APA)</fullName>
    </submittedName>
</protein>
<accession>A0A075FNM3</accession>
<feature type="transmembrane region" description="Helical" evidence="6">
    <location>
        <begin position="255"/>
        <end position="273"/>
    </location>
</feature>
<feature type="transmembrane region" description="Helical" evidence="6">
    <location>
        <begin position="168"/>
        <end position="187"/>
    </location>
</feature>
<dbReference type="PANTHER" id="PTHR42770">
    <property type="entry name" value="AMINO ACID TRANSPORTER-RELATED"/>
    <property type="match status" value="1"/>
</dbReference>
<keyword evidence="5 6" id="KW-0472">Membrane</keyword>
<dbReference type="GO" id="GO:0005886">
    <property type="term" value="C:plasma membrane"/>
    <property type="evidence" value="ECO:0007669"/>
    <property type="project" value="UniProtKB-SubCell"/>
</dbReference>
<feature type="domain" description="EF-hand" evidence="7">
    <location>
        <begin position="335"/>
        <end position="370"/>
    </location>
</feature>
<evidence type="ECO:0000256" key="4">
    <source>
        <dbReference type="ARBA" id="ARBA00022989"/>
    </source>
</evidence>
<dbReference type="PROSITE" id="PS50222">
    <property type="entry name" value="EF_HAND_2"/>
    <property type="match status" value="1"/>
</dbReference>
<evidence type="ECO:0000259" key="7">
    <source>
        <dbReference type="PROSITE" id="PS50222"/>
    </source>
</evidence>
<dbReference type="Pfam" id="PF13520">
    <property type="entry name" value="AA_permease_2"/>
    <property type="match status" value="1"/>
</dbReference>
<feature type="transmembrane region" description="Helical" evidence="6">
    <location>
        <begin position="119"/>
        <end position="147"/>
    </location>
</feature>
<evidence type="ECO:0000256" key="6">
    <source>
        <dbReference type="SAM" id="Phobius"/>
    </source>
</evidence>
<sequence>MLVGLTVWAILNGDADYSRARPTLETTEDWVTMGEAAALVLVSYAGVTKVAAIGGEIKNPGKNLPSGIMSSLIIGTVLYAVLVATMAAVIPPEAFFDSHGHPIEDPVRAFAEIVGGSSVALFAAVVAILTMTSMSLAGILAASRYLFAMSRDSLLPASLEDLHQKYDTPHVAIIITGLAMAWALVSIDVHQVAEFASGFQIMAYMLMCVSVLVMRKATRSHAWYQPEYRAPLHPFLQVFGILTGGSLLYFMGIEAVIGAAAAGAVGWMIYVGYGKRHISQRISPWETFRLMNSAPERAEERRRTAAFFAADTWGNKLLTLRQFTSAVDALGMRADDPDKLRVYFHAADDNGDGLIHLEQYLMALETMASDEE</sequence>
<evidence type="ECO:0000256" key="5">
    <source>
        <dbReference type="ARBA" id="ARBA00023136"/>
    </source>
</evidence>
<dbReference type="PANTHER" id="PTHR42770:SF7">
    <property type="entry name" value="MEMBRANE PROTEIN"/>
    <property type="match status" value="1"/>
</dbReference>
<name>A0A075FNM3_9EURY</name>
<keyword evidence="2" id="KW-1003">Cell membrane</keyword>
<dbReference type="SUPFAM" id="SSF47473">
    <property type="entry name" value="EF-hand"/>
    <property type="match status" value="1"/>
</dbReference>
<dbReference type="AlphaFoldDB" id="A0A075FNM3"/>
<dbReference type="InterPro" id="IPR002048">
    <property type="entry name" value="EF_hand_dom"/>
</dbReference>
<organism evidence="8">
    <name type="scientific">uncultured marine group II/III euryarchaeote AD1000_29_A08</name>
    <dbReference type="NCBI Taxonomy" id="1457748"/>
    <lineage>
        <taxon>Archaea</taxon>
        <taxon>Methanobacteriati</taxon>
        <taxon>Methanobacteriota</taxon>
        <taxon>environmental samples</taxon>
    </lineage>
</organism>
<dbReference type="Gene3D" id="1.20.1740.10">
    <property type="entry name" value="Amino acid/polyamine transporter I"/>
    <property type="match status" value="1"/>
</dbReference>
<dbReference type="EMBL" id="KF900378">
    <property type="protein sequence ID" value="AIE92853.1"/>
    <property type="molecule type" value="Genomic_DNA"/>
</dbReference>
<feature type="transmembrane region" description="Helical" evidence="6">
    <location>
        <begin position="230"/>
        <end position="249"/>
    </location>
</feature>
<evidence type="ECO:0000313" key="8">
    <source>
        <dbReference type="EMBL" id="AIE92853.1"/>
    </source>
</evidence>
<reference evidence="8" key="1">
    <citation type="journal article" date="2014" name="Genome Biol. Evol.">
        <title>Pangenome evidence for extensive interdomain horizontal transfer affecting lineage core and shell genes in uncultured planktonic thaumarchaeota and euryarchaeota.</title>
        <authorList>
            <person name="Deschamps P."/>
            <person name="Zivanovic Y."/>
            <person name="Moreira D."/>
            <person name="Rodriguez-Valera F."/>
            <person name="Lopez-Garcia P."/>
        </authorList>
    </citation>
    <scope>NUCLEOTIDE SEQUENCE</scope>
</reference>
<dbReference type="InterPro" id="IPR002293">
    <property type="entry name" value="AA/rel_permease1"/>
</dbReference>